<accession>A0A0F7PBR8</accession>
<dbReference type="Proteomes" id="UP000060390">
    <property type="component" value="Chromosome"/>
</dbReference>
<reference evidence="2 5" key="1">
    <citation type="journal article" date="2015" name="ISME J.">
        <title>Elemental sulfur and acetate can support life of a novel strictly anaerobic haloarchaeon.</title>
        <authorList>
            <person name="Sorokin D.Y."/>
            <person name="Kublanov I.V."/>
            <person name="Gavrilov S.N."/>
            <person name="Rojo D."/>
            <person name="Roman P."/>
            <person name="Golyshin P.N."/>
            <person name="Slepak V.Z."/>
            <person name="Smedile F."/>
            <person name="Ferrer M."/>
            <person name="Messina E."/>
            <person name="La Cono V."/>
            <person name="Yakimov M.M."/>
        </authorList>
    </citation>
    <scope>NUCLEOTIDE SEQUENCE [LARGE SCALE GENOMIC DNA]</scope>
    <source>
        <strain evidence="2 5">HSR2</strain>
    </source>
</reference>
<dbReference type="KEGG" id="hsu:HLASF_0593"/>
<dbReference type="GeneID" id="26009955"/>
<evidence type="ECO:0000313" key="4">
    <source>
        <dbReference type="Proteomes" id="UP000060390"/>
    </source>
</evidence>
<evidence type="ECO:0000313" key="3">
    <source>
        <dbReference type="EMBL" id="ALG81490.1"/>
    </source>
</evidence>
<evidence type="ECO:0000313" key="5">
    <source>
        <dbReference type="Proteomes" id="UP000069906"/>
    </source>
</evidence>
<proteinExistence type="predicted"/>
<reference evidence="3 4" key="3">
    <citation type="journal article" date="2016" name="Stand. Genomic Sci.">
        <title>Complete genome sequence of 'Halanaeroarchaeum sulfurireducens' M27-SA2, a sulfur-reducing and acetate-oxidizing haloarchaeon from the deep-sea hypersaline anoxic lake Medee.</title>
        <authorList>
            <person name="Messina E."/>
            <person name="Sorokin D.Y."/>
            <person name="Kublanov I.V."/>
            <person name="Toshchakov S."/>
            <person name="Lopatina A."/>
            <person name="Arcadi E."/>
            <person name="Smedile F."/>
            <person name="La Spada G."/>
            <person name="La Cono V."/>
            <person name="Yakimov M.M."/>
        </authorList>
    </citation>
    <scope>NUCLEOTIDE SEQUENCE [LARGE SCALE GENOMIC DNA]</scope>
    <source>
        <strain evidence="3 4">M27-SA2</strain>
    </source>
</reference>
<dbReference type="HOGENOM" id="CLU_1673927_0_0_2"/>
<evidence type="ECO:0000313" key="2">
    <source>
        <dbReference type="EMBL" id="AKH97089.1"/>
    </source>
</evidence>
<keyword evidence="5" id="KW-1185">Reference proteome</keyword>
<organism evidence="2 5">
    <name type="scientific">Halanaeroarchaeum sulfurireducens</name>
    <dbReference type="NCBI Taxonomy" id="1604004"/>
    <lineage>
        <taxon>Archaea</taxon>
        <taxon>Methanobacteriati</taxon>
        <taxon>Methanobacteriota</taxon>
        <taxon>Stenosarchaea group</taxon>
        <taxon>Halobacteria</taxon>
        <taxon>Halobacteriales</taxon>
        <taxon>Halobacteriaceae</taxon>
        <taxon>Halanaeroarchaeum</taxon>
    </lineage>
</organism>
<gene>
    <name evidence="3" type="ORF">HLASA_0589</name>
    <name evidence="2" type="ORF">HLASF_0593</name>
</gene>
<dbReference type="EMBL" id="CP011564">
    <property type="protein sequence ID" value="ALG81490.1"/>
    <property type="molecule type" value="Genomic_DNA"/>
</dbReference>
<dbReference type="KEGG" id="hsf:HLASA_0589"/>
<dbReference type="InterPro" id="IPR055735">
    <property type="entry name" value="DUF7311"/>
</dbReference>
<feature type="domain" description="DUF7311" evidence="1">
    <location>
        <begin position="2"/>
        <end position="152"/>
    </location>
</feature>
<dbReference type="EMBL" id="CP008874">
    <property type="protein sequence ID" value="AKH97089.1"/>
    <property type="molecule type" value="Genomic_DNA"/>
</dbReference>
<reference evidence="4" key="2">
    <citation type="submission" date="2015-05" db="EMBL/GenBank/DDBJ databases">
        <title>Complete genome sequence of Halanaeroarchaeum sulfurireducens type strain M27-SA2, a sulfate-reducer haloarchaeon from marine anoxic lake Medee.</title>
        <authorList>
            <person name="Messina E."/>
            <person name="Kublanov I.V."/>
            <person name="Toshchakov S."/>
            <person name="Arcadi E."/>
            <person name="La Spada G."/>
            <person name="La Cono V."/>
            <person name="Yakimov M.M."/>
        </authorList>
    </citation>
    <scope>NUCLEOTIDE SEQUENCE [LARGE SCALE GENOMIC DNA]</scope>
    <source>
        <strain evidence="4">M27-SA2</strain>
    </source>
</reference>
<dbReference type="RefSeq" id="WP_050047890.1">
    <property type="nucleotide sequence ID" value="NZ_CP008874.1"/>
</dbReference>
<evidence type="ECO:0000259" key="1">
    <source>
        <dbReference type="Pfam" id="PF23993"/>
    </source>
</evidence>
<dbReference type="Proteomes" id="UP000069906">
    <property type="component" value="Chromosome"/>
</dbReference>
<name>A0A0F7PBR8_9EURY</name>
<dbReference type="STRING" id="1604004.HLASA_0589"/>
<dbReference type="AlphaFoldDB" id="A0A0F7PBR8"/>
<protein>
    <recommendedName>
        <fullName evidence="1">DUF7311 domain-containing protein</fullName>
    </recommendedName>
</protein>
<sequence length="157" mass="16278">MIVRLVLAVVVATALLAAAMPVVDDARHEVRATAADRSVQTIADAITDVSRSSDSVPRGTPGARRVVSVEVPSEATVTIGGNATDNGQDAARAAISYRVPPNTTGRTTVGVDVRVVEGTAVRPAGAVLVLRESHRVVLRYELVDGDPAVTVESVYPG</sequence>
<dbReference type="Pfam" id="PF23993">
    <property type="entry name" value="DUF7311"/>
    <property type="match status" value="1"/>
</dbReference>